<feature type="region of interest" description="Disordered" evidence="3">
    <location>
        <begin position="328"/>
        <end position="353"/>
    </location>
</feature>
<feature type="region of interest" description="Disordered" evidence="3">
    <location>
        <begin position="458"/>
        <end position="519"/>
    </location>
</feature>
<feature type="compositionally biased region" description="Acidic residues" evidence="3">
    <location>
        <begin position="1100"/>
        <end position="1113"/>
    </location>
</feature>
<dbReference type="PRINTS" id="PR00633">
    <property type="entry name" value="RCCNDNSATION"/>
</dbReference>
<feature type="compositionally biased region" description="Acidic residues" evidence="3">
    <location>
        <begin position="1041"/>
        <end position="1054"/>
    </location>
</feature>
<sequence>MAGETEDEIPDSGAVFTFGKSKFADNAPSKFWLKNDVPLRISCGDEHTALVTENGKLFMFGSNNWGQLGLGTKTTVNKPTCVKALKSERVRLAACGRTHTLVYTSRGNVYACGGNNEGQLGLGDCEDRTSFHLLDFFSKHGAIKMLSAGSNTSAALTLDGALFTFGERDSGKLGLSTEKLANHKVPQEVTGISNDVVQVACGGGHTVALTENEVYSFGLGQFGQLGHGTFIFESRLPRVVEHFRRGRVKHVACGENHTALITDNGLLYTFGDGRHGKLGLGEENFTNQFKPTLCPRFLHYNVHSEEDVTEDYWEKSCSELLGHTQNQSTLNRSFSARVRRRERERSPDQFGPMFRTLPALGAHPNALKTISASLPVPSQIRHPRSSLNGKISHSTCPKSPKTSGKKEKSLEDGSSMEDSESVKDLGETTDLLNLTHIMKMDPSDDTLLLSPMEKKKVKVVKVNGKERGKPREGPSRQRQEYKAHKALPTELLQSSSDSSVFGDSHAAETPKKCPKRRGHDKENVLIALRGKEPADGSHVTMAESKSIWPKCIEMESRKTQDEVLLKGSLGSTLEGASKAKQDRLLQVKSQSQKDLGKVKKKTKTFVEQQAKQDMYKEVDSSGKISKNYLPKAKTENKSLVSKSTKSDSGKDINSSETSKEISTDSHPPSKKDIPTKKTKMSTGEQKKMFAKDIMKAKAKKEMAEDTSKSESAFESEGNQLKENPLTSFLQNTAMGTSALLLGETAVSQFLSKSPSQKIPEPLSKERTLSDVSSLGESFEVSGQGETKESKRTTVTINVKTEQDSSDVGTESKAETHSKMGTTKEIQGEESNEEQSEESVSKREISEGLGMESSESEDMEESDRKNLGNVGDEDSEVSENEEEVKSDDSKSDNEIRVKDSSEDGDNRDKDSEVDHETMAKESSEDGEDKSQGSETMMKGSSEDGNSEDNTEKGQRSEVDDETTLKGYSEGEEEEEKIEDSSFDSETSANSASGDEKSEEEEEKSNDSEVENSTVNSSNEDEEGEEEEKRNDSEVDDSNSSIQEEEEKSNDLDSDDSTVNSSNEDEEETSNDSEIDDEANVQNSSEDQQSEEEEDKSKSETTEDLDSEEGEEDESQLSADKSSEDEDESEEEEEEEEESEQESEEKSESGSGKSEEDDDEYNEVESDSEAMEDEDTNEEEEEEQESESEDESEAEEEEESIDEPEEDVESEEDDNESDEETDKSEEDEEEAEEEESDESEENEEAEDEEDVLEEQESSSEEEEEEEEEEKEKPKRKQEKASSRQQRDSSKTKSGMKTTKPKAKQFRAQSDQSDDESHESQQFWDDLRTDEMNGNGENEEYFYEDGEHEDEEEEECLGEGEEEMSKEEDLDEHKIEETEGSKESDVQNQQVMNEKSVALVKDPCAITKEEILSEKIGVTKEKPKSLFSSTNRLSLFKRTSTKGNQGESVSSGKPEPLAHQISPTGAPESSSSDAQTNQKTNNRSHSATCSVL</sequence>
<feature type="compositionally biased region" description="Basic and acidic residues" evidence="3">
    <location>
        <begin position="1276"/>
        <end position="1288"/>
    </location>
</feature>
<feature type="compositionally biased region" description="Acidic residues" evidence="3">
    <location>
        <begin position="1153"/>
        <end position="1267"/>
    </location>
</feature>
<feature type="compositionally biased region" description="Basic and acidic residues" evidence="3">
    <location>
        <begin position="657"/>
        <end position="675"/>
    </location>
</feature>
<dbReference type="STRING" id="623744.A0A553QQP3"/>
<feature type="compositionally biased region" description="Basic and acidic residues" evidence="3">
    <location>
        <begin position="463"/>
        <end position="483"/>
    </location>
</feature>
<feature type="compositionally biased region" description="Polar residues" evidence="3">
    <location>
        <begin position="709"/>
        <end position="728"/>
    </location>
</feature>
<feature type="compositionally biased region" description="Acidic residues" evidence="3">
    <location>
        <begin position="1061"/>
        <end position="1077"/>
    </location>
</feature>
<feature type="compositionally biased region" description="Polar residues" evidence="3">
    <location>
        <begin position="385"/>
        <end position="402"/>
    </location>
</feature>
<feature type="compositionally biased region" description="Basic and acidic residues" evidence="3">
    <location>
        <begin position="1409"/>
        <end position="1421"/>
    </location>
</feature>
<name>A0A553QQP3_9TELE</name>
<feature type="compositionally biased region" description="Acidic residues" evidence="3">
    <location>
        <begin position="827"/>
        <end position="836"/>
    </location>
</feature>
<feature type="compositionally biased region" description="Acidic residues" evidence="3">
    <location>
        <begin position="1334"/>
        <end position="1367"/>
    </location>
</feature>
<feature type="repeat" description="RCC1" evidence="2">
    <location>
        <begin position="212"/>
        <end position="264"/>
    </location>
</feature>
<dbReference type="EMBL" id="SRMA01025683">
    <property type="protein sequence ID" value="TRY92058.1"/>
    <property type="molecule type" value="Genomic_DNA"/>
</dbReference>
<proteinExistence type="predicted"/>
<organism evidence="4 5">
    <name type="scientific">Danionella cerebrum</name>
    <dbReference type="NCBI Taxonomy" id="2873325"/>
    <lineage>
        <taxon>Eukaryota</taxon>
        <taxon>Metazoa</taxon>
        <taxon>Chordata</taxon>
        <taxon>Craniata</taxon>
        <taxon>Vertebrata</taxon>
        <taxon>Euteleostomi</taxon>
        <taxon>Actinopterygii</taxon>
        <taxon>Neopterygii</taxon>
        <taxon>Teleostei</taxon>
        <taxon>Ostariophysi</taxon>
        <taxon>Cypriniformes</taxon>
        <taxon>Danionidae</taxon>
        <taxon>Danioninae</taxon>
        <taxon>Danionella</taxon>
    </lineage>
</organism>
<feature type="region of interest" description="Disordered" evidence="3">
    <location>
        <begin position="750"/>
        <end position="1394"/>
    </location>
</feature>
<feature type="compositionally biased region" description="Acidic residues" evidence="3">
    <location>
        <begin position="870"/>
        <end position="884"/>
    </location>
</feature>
<dbReference type="Pfam" id="PF00415">
    <property type="entry name" value="RCC1"/>
    <property type="match status" value="4"/>
</dbReference>
<evidence type="ECO:0000256" key="3">
    <source>
        <dbReference type="SAM" id="MobiDB-lite"/>
    </source>
</evidence>
<feature type="compositionally biased region" description="Polar residues" evidence="3">
    <location>
        <begin position="1458"/>
        <end position="1489"/>
    </location>
</feature>
<dbReference type="OrthoDB" id="10253607at2759"/>
<dbReference type="InterPro" id="IPR000408">
    <property type="entry name" value="Reg_chr_condens"/>
</dbReference>
<keyword evidence="5" id="KW-1185">Reference proteome</keyword>
<feature type="repeat" description="RCC1" evidence="2">
    <location>
        <begin position="13"/>
        <end position="54"/>
    </location>
</feature>
<dbReference type="PANTHER" id="PTHR22872">
    <property type="entry name" value="BTK-BINDING PROTEIN-RELATED"/>
    <property type="match status" value="1"/>
</dbReference>
<feature type="compositionally biased region" description="Basic and acidic residues" evidence="3">
    <location>
        <begin position="1368"/>
        <end position="1382"/>
    </location>
</feature>
<dbReference type="InterPro" id="IPR051625">
    <property type="entry name" value="Signaling_Regulatory_Domain"/>
</dbReference>
<dbReference type="Proteomes" id="UP000316079">
    <property type="component" value="Unassembled WGS sequence"/>
</dbReference>
<dbReference type="PANTHER" id="PTHR22872:SF9">
    <property type="entry name" value="X-LINKED RETINITIS PIGMENTOSA GTPASE REGULATOR"/>
    <property type="match status" value="1"/>
</dbReference>
<evidence type="ECO:0000313" key="5">
    <source>
        <dbReference type="Proteomes" id="UP000316079"/>
    </source>
</evidence>
<dbReference type="PROSITE" id="PS00626">
    <property type="entry name" value="RCC1_2"/>
    <property type="match status" value="3"/>
</dbReference>
<feature type="region of interest" description="Disordered" evidence="3">
    <location>
        <begin position="372"/>
        <end position="424"/>
    </location>
</feature>
<evidence type="ECO:0000313" key="4">
    <source>
        <dbReference type="EMBL" id="TRY92058.1"/>
    </source>
</evidence>
<feature type="compositionally biased region" description="Polar residues" evidence="3">
    <location>
        <begin position="1423"/>
        <end position="1448"/>
    </location>
</feature>
<dbReference type="SUPFAM" id="SSF50985">
    <property type="entry name" value="RCC1/BLIP-II"/>
    <property type="match status" value="1"/>
</dbReference>
<accession>A0A553QQP3</accession>
<feature type="repeat" description="RCC1" evidence="2">
    <location>
        <begin position="55"/>
        <end position="106"/>
    </location>
</feature>
<feature type="region of interest" description="Disordered" evidence="3">
    <location>
        <begin position="572"/>
        <end position="728"/>
    </location>
</feature>
<feature type="repeat" description="RCC1" evidence="2">
    <location>
        <begin position="107"/>
        <end position="159"/>
    </location>
</feature>
<gene>
    <name evidence="4" type="ORF">DNTS_034080</name>
</gene>
<feature type="compositionally biased region" description="Basic and acidic residues" evidence="3">
    <location>
        <begin position="885"/>
        <end position="930"/>
    </location>
</feature>
<reference evidence="4 5" key="1">
    <citation type="journal article" date="2019" name="Sci. Data">
        <title>Hybrid genome assembly and annotation of Danionella translucida.</title>
        <authorList>
            <person name="Kadobianskyi M."/>
            <person name="Schulze L."/>
            <person name="Schuelke M."/>
            <person name="Judkewitz B."/>
        </authorList>
    </citation>
    <scope>NUCLEOTIDE SEQUENCE [LARGE SCALE GENOMIC DNA]</scope>
    <source>
        <strain evidence="4 5">Bolton</strain>
    </source>
</reference>
<feature type="compositionally biased region" description="Acidic residues" evidence="3">
    <location>
        <begin position="968"/>
        <end position="981"/>
    </location>
</feature>
<dbReference type="PROSITE" id="PS50012">
    <property type="entry name" value="RCC1_3"/>
    <property type="match status" value="5"/>
</dbReference>
<feature type="compositionally biased region" description="Acidic residues" evidence="3">
    <location>
        <begin position="995"/>
        <end position="1008"/>
    </location>
</feature>
<dbReference type="InterPro" id="IPR009091">
    <property type="entry name" value="RCC1/BLIP-II"/>
</dbReference>
<protein>
    <submittedName>
        <fullName evidence="4">Uncharacterized protein</fullName>
    </submittedName>
</protein>
<comment type="caution">
    <text evidence="4">The sequence shown here is derived from an EMBL/GenBank/DDBJ whole genome shotgun (WGS) entry which is preliminary data.</text>
</comment>
<keyword evidence="1" id="KW-0677">Repeat</keyword>
<evidence type="ECO:0000256" key="2">
    <source>
        <dbReference type="PROSITE-ProRule" id="PRU00235"/>
    </source>
</evidence>
<feature type="compositionally biased region" description="Basic and acidic residues" evidence="3">
    <location>
        <begin position="684"/>
        <end position="708"/>
    </location>
</feature>
<evidence type="ECO:0000256" key="1">
    <source>
        <dbReference type="ARBA" id="ARBA00022737"/>
    </source>
</evidence>
<feature type="compositionally biased region" description="Acidic residues" evidence="3">
    <location>
        <begin position="1121"/>
        <end position="1143"/>
    </location>
</feature>
<dbReference type="Gene3D" id="2.130.10.30">
    <property type="entry name" value="Regulator of chromosome condensation 1/beta-lactamase-inhibitor protein II"/>
    <property type="match status" value="2"/>
</dbReference>
<feature type="repeat" description="RCC1" evidence="2">
    <location>
        <begin position="160"/>
        <end position="212"/>
    </location>
</feature>
<feature type="region of interest" description="Disordered" evidence="3">
    <location>
        <begin position="1409"/>
        <end position="1489"/>
    </location>
</feature>